<dbReference type="SUPFAM" id="SSF69635">
    <property type="entry name" value="Type III secretory system chaperone-like"/>
    <property type="match status" value="1"/>
</dbReference>
<protein>
    <recommendedName>
        <fullName evidence="2">Type III secretion chaperone SycN</fullName>
    </recommendedName>
</protein>
<dbReference type="Gene3D" id="3.30.1460.10">
    <property type="match status" value="1"/>
</dbReference>
<reference evidence="1" key="1">
    <citation type="submission" date="2019-08" db="EMBL/GenBank/DDBJ databases">
        <authorList>
            <person name="Kucharzyk K."/>
            <person name="Murdoch R.W."/>
            <person name="Higgins S."/>
            <person name="Loffler F."/>
        </authorList>
    </citation>
    <scope>NUCLEOTIDE SEQUENCE</scope>
</reference>
<name>A0A644XV45_9ZZZZ</name>
<evidence type="ECO:0008006" key="2">
    <source>
        <dbReference type="Google" id="ProtNLM"/>
    </source>
</evidence>
<dbReference type="GO" id="GO:0009306">
    <property type="term" value="P:protein secretion"/>
    <property type="evidence" value="ECO:0007669"/>
    <property type="project" value="InterPro"/>
</dbReference>
<accession>A0A644XV45</accession>
<dbReference type="AlphaFoldDB" id="A0A644XV45"/>
<comment type="caution">
    <text evidence="1">The sequence shown here is derived from an EMBL/GenBank/DDBJ whole genome shotgun (WGS) entry which is preliminary data.</text>
</comment>
<dbReference type="EMBL" id="VSSQ01002933">
    <property type="protein sequence ID" value="MPM18173.1"/>
    <property type="molecule type" value="Genomic_DNA"/>
</dbReference>
<proteinExistence type="predicted"/>
<evidence type="ECO:0000313" key="1">
    <source>
        <dbReference type="EMBL" id="MPM18173.1"/>
    </source>
</evidence>
<gene>
    <name evidence="1" type="ORF">SDC9_64579</name>
</gene>
<organism evidence="1">
    <name type="scientific">bioreactor metagenome</name>
    <dbReference type="NCBI Taxonomy" id="1076179"/>
    <lineage>
        <taxon>unclassified sequences</taxon>
        <taxon>metagenomes</taxon>
        <taxon>ecological metagenomes</taxon>
    </lineage>
</organism>
<sequence length="127" mass="13980">MAHMQQAWADFGQEIGLELADLPVSGEMQFQLSDGSLLGVVNGEDEVLVHLAQPLHYDAAQVALGMMKHAAAVRDARRSVQVGLRTTPAGQWLVLGTRLEEGDVSARRIQEAFDFLKHWRMAAEQEG</sequence>